<dbReference type="EMBL" id="CADCTE010000041">
    <property type="protein sequence ID" value="CAA9222077.1"/>
    <property type="molecule type" value="Genomic_DNA"/>
</dbReference>
<organism evidence="1">
    <name type="scientific">uncultured Arthrobacter sp</name>
    <dbReference type="NCBI Taxonomy" id="114050"/>
    <lineage>
        <taxon>Bacteria</taxon>
        <taxon>Bacillati</taxon>
        <taxon>Actinomycetota</taxon>
        <taxon>Actinomycetes</taxon>
        <taxon>Micrococcales</taxon>
        <taxon>Micrococcaceae</taxon>
        <taxon>Arthrobacter</taxon>
        <taxon>environmental samples</taxon>
    </lineage>
</organism>
<protein>
    <submittedName>
        <fullName evidence="1">Uncharacterized protein</fullName>
    </submittedName>
</protein>
<reference evidence="1" key="1">
    <citation type="submission" date="2020-02" db="EMBL/GenBank/DDBJ databases">
        <authorList>
            <person name="Meier V. D."/>
        </authorList>
    </citation>
    <scope>NUCLEOTIDE SEQUENCE</scope>
    <source>
        <strain evidence="1">AVDCRST_MAG83</strain>
    </source>
</reference>
<gene>
    <name evidence="1" type="ORF">AVDCRST_MAG83-527</name>
</gene>
<sequence length="60" mass="6843">CSSKSSNPACLPGASSWTYRLSGERRCSCTGSWTGRPATLMLSTRTLPSWTRWYRRWPMI</sequence>
<feature type="non-terminal residue" evidence="1">
    <location>
        <position position="1"/>
    </location>
</feature>
<name>A0A6J4HH66_9MICC</name>
<feature type="non-terminal residue" evidence="1">
    <location>
        <position position="60"/>
    </location>
</feature>
<evidence type="ECO:0000313" key="1">
    <source>
        <dbReference type="EMBL" id="CAA9222077.1"/>
    </source>
</evidence>
<dbReference type="AlphaFoldDB" id="A0A6J4HH66"/>
<proteinExistence type="predicted"/>
<accession>A0A6J4HH66</accession>